<dbReference type="AlphaFoldDB" id="A0A413VNE8"/>
<feature type="chain" id="PRO_5018981706" evidence="1">
    <location>
        <begin position="22"/>
        <end position="127"/>
    </location>
</feature>
<evidence type="ECO:0000256" key="1">
    <source>
        <dbReference type="SAM" id="SignalP"/>
    </source>
</evidence>
<evidence type="ECO:0000313" key="2">
    <source>
        <dbReference type="EMBL" id="RHB35091.1"/>
    </source>
</evidence>
<feature type="signal peptide" evidence="1">
    <location>
        <begin position="1"/>
        <end position="21"/>
    </location>
</feature>
<name>A0A413VNE8_9BACE</name>
<gene>
    <name evidence="2" type="ORF">DW888_11655</name>
</gene>
<keyword evidence="1" id="KW-0732">Signal</keyword>
<organism evidence="2 3">
    <name type="scientific">Bacteroides nordii</name>
    <dbReference type="NCBI Taxonomy" id="291645"/>
    <lineage>
        <taxon>Bacteria</taxon>
        <taxon>Pseudomonadati</taxon>
        <taxon>Bacteroidota</taxon>
        <taxon>Bacteroidia</taxon>
        <taxon>Bacteroidales</taxon>
        <taxon>Bacteroidaceae</taxon>
        <taxon>Bacteroides</taxon>
    </lineage>
</organism>
<dbReference type="Proteomes" id="UP000284379">
    <property type="component" value="Unassembled WGS sequence"/>
</dbReference>
<protein>
    <submittedName>
        <fullName evidence="2">Uncharacterized protein</fullName>
    </submittedName>
</protein>
<sequence>MTNMKYFILLLLMCFSHSILGQTSEKNDTALQGRTGTLLIVFPLVTDIHLKKTIYPIVYPLLVINNVPIKDEKMVDCFRNHFDRTKIKKIKKISKVEAEKKGIPNVPEDGALLVTTKKGYYFDFFCE</sequence>
<dbReference type="EMBL" id="QSGO01000007">
    <property type="protein sequence ID" value="RHB35091.1"/>
    <property type="molecule type" value="Genomic_DNA"/>
</dbReference>
<reference evidence="2 3" key="1">
    <citation type="submission" date="2018-08" db="EMBL/GenBank/DDBJ databases">
        <title>A genome reference for cultivated species of the human gut microbiota.</title>
        <authorList>
            <person name="Zou Y."/>
            <person name="Xue W."/>
            <person name="Luo G."/>
        </authorList>
    </citation>
    <scope>NUCLEOTIDE SEQUENCE [LARGE SCALE GENOMIC DNA]</scope>
    <source>
        <strain evidence="2 3">AM40-30BH</strain>
    </source>
</reference>
<evidence type="ECO:0000313" key="3">
    <source>
        <dbReference type="Proteomes" id="UP000284379"/>
    </source>
</evidence>
<accession>A0A413VNE8</accession>
<proteinExistence type="predicted"/>
<comment type="caution">
    <text evidence="2">The sequence shown here is derived from an EMBL/GenBank/DDBJ whole genome shotgun (WGS) entry which is preliminary data.</text>
</comment>